<evidence type="ECO:0000256" key="6">
    <source>
        <dbReference type="SAM" id="Phobius"/>
    </source>
</evidence>
<evidence type="ECO:0000256" key="5">
    <source>
        <dbReference type="ARBA" id="ARBA00023136"/>
    </source>
</evidence>
<dbReference type="PANTHER" id="PTHR33406:SF12">
    <property type="entry name" value="BLR2997 PROTEIN"/>
    <property type="match status" value="1"/>
</dbReference>
<evidence type="ECO:0000256" key="2">
    <source>
        <dbReference type="ARBA" id="ARBA00022475"/>
    </source>
</evidence>
<name>A0A809REP5_9PROT</name>
<keyword evidence="5 6" id="KW-0472">Membrane</keyword>
<dbReference type="Proteomes" id="UP000463939">
    <property type="component" value="Chromosome"/>
</dbReference>
<feature type="transmembrane region" description="Helical" evidence="6">
    <location>
        <begin position="738"/>
        <end position="762"/>
    </location>
</feature>
<reference evidence="9" key="1">
    <citation type="submission" date="2019-11" db="EMBL/GenBank/DDBJ databases">
        <title>Isolation and characterization of a novel species in the genus Sulfuriferula.</title>
        <authorList>
            <person name="Mochizuki J."/>
            <person name="Kojima H."/>
            <person name="Fukui M."/>
        </authorList>
    </citation>
    <scope>NUCLEOTIDE SEQUENCE [LARGE SCALE GENOMIC DNA]</scope>
    <source>
        <strain evidence="9">SGTM</strain>
    </source>
</reference>
<keyword evidence="4 6" id="KW-1133">Transmembrane helix</keyword>
<organism evidence="8 9">
    <name type="scientific">Sulfuriferula nivalis</name>
    <dbReference type="NCBI Taxonomy" id="2675298"/>
    <lineage>
        <taxon>Bacteria</taxon>
        <taxon>Pseudomonadati</taxon>
        <taxon>Pseudomonadota</taxon>
        <taxon>Betaproteobacteria</taxon>
        <taxon>Nitrosomonadales</taxon>
        <taxon>Sulfuricellaceae</taxon>
        <taxon>Sulfuriferula</taxon>
    </lineage>
</organism>
<keyword evidence="2" id="KW-1003">Cell membrane</keyword>
<evidence type="ECO:0000313" key="9">
    <source>
        <dbReference type="Proteomes" id="UP000463939"/>
    </source>
</evidence>
<dbReference type="EMBL" id="AP021881">
    <property type="protein sequence ID" value="BBP00259.1"/>
    <property type="molecule type" value="Genomic_DNA"/>
</dbReference>
<dbReference type="Gene3D" id="1.20.1640.10">
    <property type="entry name" value="Multidrug efflux transporter AcrB transmembrane domain"/>
    <property type="match status" value="2"/>
</dbReference>
<keyword evidence="3 6" id="KW-0812">Transmembrane</keyword>
<feature type="transmembrane region" description="Helical" evidence="6">
    <location>
        <begin position="318"/>
        <end position="338"/>
    </location>
</feature>
<feature type="transmembrane region" description="Helical" evidence="6">
    <location>
        <begin position="635"/>
        <end position="655"/>
    </location>
</feature>
<dbReference type="RefSeq" id="WP_162084208.1">
    <property type="nucleotide sequence ID" value="NZ_AP021881.1"/>
</dbReference>
<feature type="transmembrane region" description="Helical" evidence="6">
    <location>
        <begin position="250"/>
        <end position="270"/>
    </location>
</feature>
<keyword evidence="9" id="KW-1185">Reference proteome</keyword>
<dbReference type="PROSITE" id="PS50156">
    <property type="entry name" value="SSD"/>
    <property type="match status" value="1"/>
</dbReference>
<evidence type="ECO:0000313" key="8">
    <source>
        <dbReference type="EMBL" id="BBP00259.1"/>
    </source>
</evidence>
<dbReference type="SUPFAM" id="SSF82866">
    <property type="entry name" value="Multidrug efflux transporter AcrB transmembrane domain"/>
    <property type="match status" value="2"/>
</dbReference>
<dbReference type="InterPro" id="IPR000731">
    <property type="entry name" value="SSD"/>
</dbReference>
<dbReference type="InterPro" id="IPR004869">
    <property type="entry name" value="MMPL_dom"/>
</dbReference>
<dbReference type="Pfam" id="PF03176">
    <property type="entry name" value="MMPL"/>
    <property type="match status" value="2"/>
</dbReference>
<feature type="transmembrane region" description="Helical" evidence="6">
    <location>
        <begin position="661"/>
        <end position="682"/>
    </location>
</feature>
<evidence type="ECO:0000259" key="7">
    <source>
        <dbReference type="PROSITE" id="PS50156"/>
    </source>
</evidence>
<dbReference type="GO" id="GO:0005886">
    <property type="term" value="C:plasma membrane"/>
    <property type="evidence" value="ECO:0007669"/>
    <property type="project" value="UniProtKB-SubCell"/>
</dbReference>
<dbReference type="AlphaFoldDB" id="A0A809REP5"/>
<proteinExistence type="predicted"/>
<feature type="transmembrane region" description="Helical" evidence="6">
    <location>
        <begin position="227"/>
        <end position="243"/>
    </location>
</feature>
<dbReference type="KEGG" id="sniv:SFSGTM_09670"/>
<evidence type="ECO:0000256" key="4">
    <source>
        <dbReference type="ARBA" id="ARBA00022989"/>
    </source>
</evidence>
<evidence type="ECO:0000256" key="3">
    <source>
        <dbReference type="ARBA" id="ARBA00022692"/>
    </source>
</evidence>
<feature type="transmembrane region" description="Helical" evidence="6">
    <location>
        <begin position="350"/>
        <end position="376"/>
    </location>
</feature>
<comment type="subcellular location">
    <subcellularLocation>
        <location evidence="1">Cell membrane</location>
        <topology evidence="1">Multi-pass membrane protein</topology>
    </subcellularLocation>
</comment>
<feature type="transmembrane region" description="Helical" evidence="6">
    <location>
        <begin position="276"/>
        <end position="297"/>
    </location>
</feature>
<dbReference type="PANTHER" id="PTHR33406">
    <property type="entry name" value="MEMBRANE PROTEIN MJ1562-RELATED"/>
    <property type="match status" value="1"/>
</dbReference>
<feature type="transmembrane region" description="Helical" evidence="6">
    <location>
        <begin position="12"/>
        <end position="34"/>
    </location>
</feature>
<accession>A0A809REP5</accession>
<feature type="domain" description="SSD" evidence="7">
    <location>
        <begin position="253"/>
        <end position="375"/>
    </location>
</feature>
<dbReference type="InterPro" id="IPR050545">
    <property type="entry name" value="Mycobact_MmpL"/>
</dbReference>
<gene>
    <name evidence="8" type="ORF">SFSGTM_09670</name>
</gene>
<sequence length="768" mass="85463">MNWFARRFADWVVAHRWLIIVGTLLLIVAAAMGMKRLTMSGDYRIFFKPDNPQLQSFDAMQKIYTKSDNVLLVLAPKDENVFTRKNLSALIELTDAAWKTPYSSRVDSVSNYQNSVADGDNLNVADLVSNPNSLTDEDLARIRNIAVHDPLLAKRLVAEDGRVTGINITLQLPGKNKVQEIEKVVKFVNSLHDQFELKHPDVKLYLNGAVMMNNAFLEATRNDMRHLVPYMMGILALVLMLTLRSAPAVGLIFFNIMLSIAAAMGIAGWYDVVLSAPVATAPLTILIMAIADGVHLLSHYGHGLRHGESRVEAMKESIRSSFAPMLFTNVTSALGYLTMNMSDVPPFNTLGNVVAVGIMIAFVITMTLIPVLMLILPAGKINSQEDSKVKWMEIYQEFFLRNRYKMLFGSVLFTIIVGSFVMNNKFDDSFHEYFDESTQFRQSTDFTLKNLTGVYLMDFSIEANEPGGINEPKFLQKTDEFAVWLRQQPEVLHVNTFTDIMKRLNKNMHADNPAEYKLPESRELAAQYLLTYELSLPYGLDLTNQINLDNSATKLTATLHAVHSTEMIALEERANKWLKDHGDGIIKSTGGTGAGLMFAHVGQENGKSMLQGEVIQIMQISVLIMLAIRSFKLGIVSMVPNITPALIAYGIWGMTVGQINMGVAMVGIISLGIVVDDTMHFLSKYLSARREMKRTPEDALRYAFDMAGIPMWISTLTLVCGFLVLASSHFAMNSDMGLVTAITITVAALTEAFMLPGLILLVDRGEKI</sequence>
<evidence type="ECO:0000256" key="1">
    <source>
        <dbReference type="ARBA" id="ARBA00004651"/>
    </source>
</evidence>
<protein>
    <submittedName>
        <fullName evidence="8">RND transporter</fullName>
    </submittedName>
</protein>
<feature type="transmembrane region" description="Helical" evidence="6">
    <location>
        <begin position="702"/>
        <end position="726"/>
    </location>
</feature>